<dbReference type="InterPro" id="IPR050121">
    <property type="entry name" value="Cytochrome_P450_monoxygenase"/>
</dbReference>
<evidence type="ECO:0000313" key="10">
    <source>
        <dbReference type="EMBL" id="KAE8330283.1"/>
    </source>
</evidence>
<dbReference type="Pfam" id="PF00067">
    <property type="entry name" value="p450"/>
    <property type="match status" value="1"/>
</dbReference>
<evidence type="ECO:0000256" key="9">
    <source>
        <dbReference type="SAM" id="Phobius"/>
    </source>
</evidence>
<name>A0A5N6XBW4_9EURO</name>
<keyword evidence="4 8" id="KW-0560">Oxidoreductase</keyword>
<evidence type="ECO:0000256" key="7">
    <source>
        <dbReference type="PIRSR" id="PIRSR602401-1"/>
    </source>
</evidence>
<keyword evidence="9" id="KW-0812">Transmembrane</keyword>
<comment type="cofactor">
    <cofactor evidence="1 7">
        <name>heme</name>
        <dbReference type="ChEBI" id="CHEBI:30413"/>
    </cofactor>
</comment>
<dbReference type="GO" id="GO:0005506">
    <property type="term" value="F:iron ion binding"/>
    <property type="evidence" value="ECO:0007669"/>
    <property type="project" value="InterPro"/>
</dbReference>
<dbReference type="EMBL" id="ML741774">
    <property type="protein sequence ID" value="KAE8330283.1"/>
    <property type="molecule type" value="Genomic_DNA"/>
</dbReference>
<evidence type="ECO:0000256" key="4">
    <source>
        <dbReference type="ARBA" id="ARBA00023002"/>
    </source>
</evidence>
<feature type="binding site" description="axial binding residue" evidence="7">
    <location>
        <position position="479"/>
    </location>
    <ligand>
        <name>heme</name>
        <dbReference type="ChEBI" id="CHEBI:30413"/>
    </ligand>
    <ligandPart>
        <name>Fe</name>
        <dbReference type="ChEBI" id="CHEBI:18248"/>
    </ligandPart>
</feature>
<dbReference type="InterPro" id="IPR036396">
    <property type="entry name" value="Cyt_P450_sf"/>
</dbReference>
<dbReference type="PRINTS" id="PR00385">
    <property type="entry name" value="P450"/>
</dbReference>
<evidence type="ECO:0000256" key="3">
    <source>
        <dbReference type="ARBA" id="ARBA00022723"/>
    </source>
</evidence>
<organism evidence="10 11">
    <name type="scientific">Aspergillus sergii</name>
    <dbReference type="NCBI Taxonomy" id="1034303"/>
    <lineage>
        <taxon>Eukaryota</taxon>
        <taxon>Fungi</taxon>
        <taxon>Dikarya</taxon>
        <taxon>Ascomycota</taxon>
        <taxon>Pezizomycotina</taxon>
        <taxon>Eurotiomycetes</taxon>
        <taxon>Eurotiomycetidae</taxon>
        <taxon>Eurotiales</taxon>
        <taxon>Aspergillaceae</taxon>
        <taxon>Aspergillus</taxon>
        <taxon>Aspergillus subgen. Circumdati</taxon>
    </lineage>
</organism>
<dbReference type="PANTHER" id="PTHR24305:SF229">
    <property type="entry name" value="P450, PUTATIVE (EUROFUNG)-RELATED"/>
    <property type="match status" value="1"/>
</dbReference>
<feature type="transmembrane region" description="Helical" evidence="9">
    <location>
        <begin position="231"/>
        <end position="251"/>
    </location>
</feature>
<dbReference type="InterPro" id="IPR002401">
    <property type="entry name" value="Cyt_P450_E_grp-I"/>
</dbReference>
<dbReference type="GO" id="GO:0020037">
    <property type="term" value="F:heme binding"/>
    <property type="evidence" value="ECO:0007669"/>
    <property type="project" value="InterPro"/>
</dbReference>
<reference evidence="11" key="1">
    <citation type="submission" date="2019-04" db="EMBL/GenBank/DDBJ databases">
        <title>Friends and foes A comparative genomics studyof 23 Aspergillus species from section Flavi.</title>
        <authorList>
            <consortium name="DOE Joint Genome Institute"/>
            <person name="Kjaerbolling I."/>
            <person name="Vesth T."/>
            <person name="Frisvad J.C."/>
            <person name="Nybo J.L."/>
            <person name="Theobald S."/>
            <person name="Kildgaard S."/>
            <person name="Isbrandt T."/>
            <person name="Kuo A."/>
            <person name="Sato A."/>
            <person name="Lyhne E.K."/>
            <person name="Kogle M.E."/>
            <person name="Wiebenga A."/>
            <person name="Kun R.S."/>
            <person name="Lubbers R.J."/>
            <person name="Makela M.R."/>
            <person name="Barry K."/>
            <person name="Chovatia M."/>
            <person name="Clum A."/>
            <person name="Daum C."/>
            <person name="Haridas S."/>
            <person name="He G."/>
            <person name="LaButti K."/>
            <person name="Lipzen A."/>
            <person name="Mondo S."/>
            <person name="Riley R."/>
            <person name="Salamov A."/>
            <person name="Simmons B.A."/>
            <person name="Magnuson J.K."/>
            <person name="Henrissat B."/>
            <person name="Mortensen U.H."/>
            <person name="Larsen T.O."/>
            <person name="Devries R.P."/>
            <person name="Grigoriev I.V."/>
            <person name="Machida M."/>
            <person name="Baker S.E."/>
            <person name="Andersen M.R."/>
        </authorList>
    </citation>
    <scope>NUCLEOTIDE SEQUENCE [LARGE SCALE GENOMIC DNA]</scope>
    <source>
        <strain evidence="11">CBS 130017</strain>
    </source>
</reference>
<dbReference type="AlphaFoldDB" id="A0A5N6XBW4"/>
<dbReference type="GO" id="GO:0016705">
    <property type="term" value="F:oxidoreductase activity, acting on paired donors, with incorporation or reduction of molecular oxygen"/>
    <property type="evidence" value="ECO:0007669"/>
    <property type="project" value="InterPro"/>
</dbReference>
<keyword evidence="6 8" id="KW-0503">Monooxygenase</keyword>
<sequence>MPLSELVPALWAWRWHILGAFGVYWALWIVYARTLHPYARYPGPFLASVSRSWMVMEVVRGRAHQTQAALHKKHGPIVRICPNEVVISDPACLKDIYSINSGFTKSDFYVPWRATFGMYLLTFPERLLIQTLLLKLSSLLARFPDHFTSMDEKVHAQRRKIVSSIYSMSSIVKSEPFIDTCIDLFMTRMGEFAERQQVIDLAQWAQWYAFDVIGELYFSSMFGFMKQRQDVQGYIAALDTLLPVLCAASVMPSYSRGPFLASGSLFRSVRKALRALKHIELAAASCVRERVESDNKEGSSREDILSRLLAICKSKGEQQNFNVTDVQVEVFTGLFAGSDTTAAALSSILYYLMKNPNVYQKLSLEIRNAAAAGKLSSPRIKYAEAIQLPYLVACCKEGMRMHPSVGLMIPRVVPPGGCQIGGQWFPGGLRVGMNAAVIHFDKGVFGADADEYNPDRWFRENAADMDRHMFQFGGGSRTCIGKNISLCEIHKLVPELLRSYDIRLADVADGFKTVNHWFNKPISLLVRVRKYELGV</sequence>
<protein>
    <submittedName>
        <fullName evidence="10">Cytochrome P450</fullName>
    </submittedName>
</protein>
<feature type="transmembrane region" description="Helical" evidence="9">
    <location>
        <begin position="12"/>
        <end position="31"/>
    </location>
</feature>
<evidence type="ECO:0000256" key="8">
    <source>
        <dbReference type="RuleBase" id="RU000461"/>
    </source>
</evidence>
<keyword evidence="11" id="KW-1185">Reference proteome</keyword>
<keyword evidence="5 7" id="KW-0408">Iron</keyword>
<dbReference type="SUPFAM" id="SSF48264">
    <property type="entry name" value="Cytochrome P450"/>
    <property type="match status" value="1"/>
</dbReference>
<evidence type="ECO:0000256" key="5">
    <source>
        <dbReference type="ARBA" id="ARBA00023004"/>
    </source>
</evidence>
<dbReference type="PANTHER" id="PTHR24305">
    <property type="entry name" value="CYTOCHROME P450"/>
    <property type="match status" value="1"/>
</dbReference>
<accession>A0A5N6XBW4</accession>
<keyword evidence="3 7" id="KW-0479">Metal-binding</keyword>
<evidence type="ECO:0000256" key="6">
    <source>
        <dbReference type="ARBA" id="ARBA00023033"/>
    </source>
</evidence>
<keyword evidence="9" id="KW-1133">Transmembrane helix</keyword>
<keyword evidence="7 8" id="KW-0349">Heme</keyword>
<evidence type="ECO:0000256" key="1">
    <source>
        <dbReference type="ARBA" id="ARBA00001971"/>
    </source>
</evidence>
<dbReference type="Gene3D" id="1.10.630.10">
    <property type="entry name" value="Cytochrome P450"/>
    <property type="match status" value="1"/>
</dbReference>
<proteinExistence type="inferred from homology"/>
<dbReference type="Proteomes" id="UP000325945">
    <property type="component" value="Unassembled WGS sequence"/>
</dbReference>
<dbReference type="GO" id="GO:0004497">
    <property type="term" value="F:monooxygenase activity"/>
    <property type="evidence" value="ECO:0007669"/>
    <property type="project" value="UniProtKB-KW"/>
</dbReference>
<dbReference type="PROSITE" id="PS00086">
    <property type="entry name" value="CYTOCHROME_P450"/>
    <property type="match status" value="1"/>
</dbReference>
<dbReference type="CDD" id="cd11060">
    <property type="entry name" value="CYP57A1-like"/>
    <property type="match status" value="1"/>
</dbReference>
<keyword evidence="9" id="KW-0472">Membrane</keyword>
<dbReference type="PRINTS" id="PR00463">
    <property type="entry name" value="EP450I"/>
</dbReference>
<evidence type="ECO:0000313" key="11">
    <source>
        <dbReference type="Proteomes" id="UP000325945"/>
    </source>
</evidence>
<comment type="similarity">
    <text evidence="2 8">Belongs to the cytochrome P450 family.</text>
</comment>
<dbReference type="InterPro" id="IPR017972">
    <property type="entry name" value="Cyt_P450_CS"/>
</dbReference>
<evidence type="ECO:0000256" key="2">
    <source>
        <dbReference type="ARBA" id="ARBA00010617"/>
    </source>
</evidence>
<dbReference type="InterPro" id="IPR001128">
    <property type="entry name" value="Cyt_P450"/>
</dbReference>
<gene>
    <name evidence="10" type="ORF">BDV39DRAFT_202088</name>
</gene>